<dbReference type="Gene3D" id="1.25.40.10">
    <property type="entry name" value="Tetratricopeptide repeat domain"/>
    <property type="match status" value="1"/>
</dbReference>
<evidence type="ECO:0000313" key="2">
    <source>
        <dbReference type="EMBL" id="MQS11609.1"/>
    </source>
</evidence>
<accession>A0A6N7KM21</accession>
<keyword evidence="1" id="KW-0175">Coiled coil</keyword>
<dbReference type="SUPFAM" id="SSF48452">
    <property type="entry name" value="TPR-like"/>
    <property type="match status" value="2"/>
</dbReference>
<dbReference type="Proteomes" id="UP000450000">
    <property type="component" value="Unassembled WGS sequence"/>
</dbReference>
<proteinExistence type="predicted"/>
<keyword evidence="3" id="KW-1185">Reference proteome</keyword>
<organism evidence="2 3">
    <name type="scientific">Streptomyces kaniharaensis</name>
    <dbReference type="NCBI Taxonomy" id="212423"/>
    <lineage>
        <taxon>Bacteria</taxon>
        <taxon>Bacillati</taxon>
        <taxon>Actinomycetota</taxon>
        <taxon>Actinomycetes</taxon>
        <taxon>Kitasatosporales</taxon>
        <taxon>Streptomycetaceae</taxon>
        <taxon>Streptomyces</taxon>
    </lineage>
</organism>
<sequence>MLNLISGGTINGNVYMGQVLNFPPPAETDGSDVAMGAQLPRHYVNNAKLFEAMDAVHAQCRAENVPTRMLLCGLPGLGATAAGDQWVVTRRGELPEKHLRASLGSGFMDAAAILEHWLDQLRAPKEDRPSGAEALSAYFRARTANLPLLVFVDGAATEAQVRLLLPGSSDSVVLITSRARLNGLVGGLDVVPFAIDPLDEADSDDLLARVARLGEQTRAARLPLVRACAGIPLAVRIIAAQLLSLGPDALTELVAQLSDRGSLLEALDVPDDTSLPRMLEAMYRSLDAEGARAYRLLGLHPTLLVDADAIRALLDTTGPLGRTVNALLMANLLDRRAMGYYLMNGVVHEHAWSIACRPEHAEEREAALDRILEYYTAVAESGEALRSGRWRHDPAGAYRRLAETPGTDAVDRNRVALVAAVETANRTGRHDLAWRICQGLWTHCLQGGHHADWIKALTFGVASAMELASAGESSTAGESSSAETSADTLALARMHYELGFALLDRYDTAEEDPRLAQEHLEEALVIARGEASEGHRRTESSVLEALALLRLRQGRAETALELLDQALAALDGIDHRRGRTLLGYHRGRVLTALRRHEDAERELLEARDRFAELGDTYNVARSLTRLAEDRVAAALPAQALTWFTRALETMPVDGRAYQRAAILCQRGDLSRDVGDRDGAVADWTLALAGYEETGSPLAVEVRERLSEAGF</sequence>
<dbReference type="OrthoDB" id="5521887at2"/>
<dbReference type="EMBL" id="WBOF01000001">
    <property type="protein sequence ID" value="MQS11609.1"/>
    <property type="molecule type" value="Genomic_DNA"/>
</dbReference>
<feature type="coiled-coil region" evidence="1">
    <location>
        <begin position="589"/>
        <end position="616"/>
    </location>
</feature>
<dbReference type="InterPro" id="IPR011990">
    <property type="entry name" value="TPR-like_helical_dom_sf"/>
</dbReference>
<dbReference type="InterPro" id="IPR027417">
    <property type="entry name" value="P-loop_NTPase"/>
</dbReference>
<evidence type="ECO:0000256" key="1">
    <source>
        <dbReference type="SAM" id="Coils"/>
    </source>
</evidence>
<dbReference type="SUPFAM" id="SSF52540">
    <property type="entry name" value="P-loop containing nucleoside triphosphate hydrolases"/>
    <property type="match status" value="1"/>
</dbReference>
<evidence type="ECO:0000313" key="3">
    <source>
        <dbReference type="Proteomes" id="UP000450000"/>
    </source>
</evidence>
<dbReference type="RefSeq" id="WP_153460192.1">
    <property type="nucleotide sequence ID" value="NZ_WBOF01000001.1"/>
</dbReference>
<name>A0A6N7KM21_9ACTN</name>
<dbReference type="AlphaFoldDB" id="A0A6N7KM21"/>
<protein>
    <submittedName>
        <fullName evidence="2">Tetratricopeptide repeat protein</fullName>
    </submittedName>
</protein>
<reference evidence="2 3" key="1">
    <citation type="submission" date="2019-09" db="EMBL/GenBank/DDBJ databases">
        <title>Genome Sequences of Streptomyces kaniharaensis ATCC 21070.</title>
        <authorList>
            <person name="Zhu W."/>
            <person name="De Crecy-Lagard V."/>
            <person name="Richards N.G."/>
        </authorList>
    </citation>
    <scope>NUCLEOTIDE SEQUENCE [LARGE SCALE GENOMIC DNA]</scope>
    <source>
        <strain evidence="2 3">SF-557</strain>
    </source>
</reference>
<gene>
    <name evidence="2" type="ORF">F7Q99_04730</name>
</gene>
<comment type="caution">
    <text evidence="2">The sequence shown here is derived from an EMBL/GenBank/DDBJ whole genome shotgun (WGS) entry which is preliminary data.</text>
</comment>